<dbReference type="InterPro" id="IPR039060">
    <property type="entry name" value="Antitox_HigA"/>
</dbReference>
<proteinExistence type="inferred from homology"/>
<dbReference type="STRING" id="1805282.AUJ44_02845"/>
<dbReference type="Pfam" id="PF06114">
    <property type="entry name" value="Peptidase_M78"/>
    <property type="match status" value="1"/>
</dbReference>
<accession>A0A1J4V4X8</accession>
<dbReference type="Proteomes" id="UP000183206">
    <property type="component" value="Unassembled WGS sequence"/>
</dbReference>
<name>A0A1J4V4X8_9BACT</name>
<dbReference type="CDD" id="cd00093">
    <property type="entry name" value="HTH_XRE"/>
    <property type="match status" value="1"/>
</dbReference>
<evidence type="ECO:0000256" key="1">
    <source>
        <dbReference type="ARBA" id="ARBA00007227"/>
    </source>
</evidence>
<dbReference type="InterPro" id="IPR010359">
    <property type="entry name" value="IrrE_HExxH"/>
</dbReference>
<dbReference type="EMBL" id="MNVO01000046">
    <property type="protein sequence ID" value="OIO32188.1"/>
    <property type="molecule type" value="Genomic_DNA"/>
</dbReference>
<dbReference type="AlphaFoldDB" id="A0A1J4V4X8"/>
<dbReference type="GO" id="GO:0001046">
    <property type="term" value="F:core promoter sequence-specific DNA binding"/>
    <property type="evidence" value="ECO:0007669"/>
    <property type="project" value="TreeGrafter"/>
</dbReference>
<dbReference type="PANTHER" id="PTHR40455:SF1">
    <property type="entry name" value="ANTITOXIN HIGA"/>
    <property type="match status" value="1"/>
</dbReference>
<dbReference type="GO" id="GO:0006355">
    <property type="term" value="P:regulation of DNA-templated transcription"/>
    <property type="evidence" value="ECO:0007669"/>
    <property type="project" value="InterPro"/>
</dbReference>
<feature type="domain" description="HTH cro/C1-type" evidence="2">
    <location>
        <begin position="84"/>
        <end position="117"/>
    </location>
</feature>
<evidence type="ECO:0000313" key="3">
    <source>
        <dbReference type="EMBL" id="OIO32188.1"/>
    </source>
</evidence>
<dbReference type="PROSITE" id="PS50943">
    <property type="entry name" value="HTH_CROC1"/>
    <property type="match status" value="1"/>
</dbReference>
<dbReference type="SMART" id="SM00530">
    <property type="entry name" value="HTH_XRE"/>
    <property type="match status" value="1"/>
</dbReference>
<comment type="similarity">
    <text evidence="1">Belongs to the short-chain fatty acyl-CoA assimilation regulator (ScfR) family.</text>
</comment>
<dbReference type="PANTHER" id="PTHR40455">
    <property type="entry name" value="ANTITOXIN HIGA"/>
    <property type="match status" value="1"/>
</dbReference>
<dbReference type="SUPFAM" id="SSF47413">
    <property type="entry name" value="lambda repressor-like DNA-binding domains"/>
    <property type="match status" value="1"/>
</dbReference>
<comment type="caution">
    <text evidence="3">The sequence shown here is derived from an EMBL/GenBank/DDBJ whole genome shotgun (WGS) entry which is preliminary data.</text>
</comment>
<dbReference type="InterPro" id="IPR001387">
    <property type="entry name" value="Cro/C1-type_HTH"/>
</dbReference>
<reference evidence="3 4" key="1">
    <citation type="journal article" date="2016" name="Environ. Microbiol.">
        <title>Genomic resolution of a cold subsurface aquifer community provides metabolic insights for novel microbes adapted to high CO concentrations.</title>
        <authorList>
            <person name="Probst A.J."/>
            <person name="Castelle C.J."/>
            <person name="Singh A."/>
            <person name="Brown C.T."/>
            <person name="Anantharaman K."/>
            <person name="Sharon I."/>
            <person name="Hug L.A."/>
            <person name="Burstein D."/>
            <person name="Emerson J.B."/>
            <person name="Thomas B.C."/>
            <person name="Banfield J.F."/>
        </authorList>
    </citation>
    <scope>NUCLEOTIDE SEQUENCE [LARGE SCALE GENOMIC DNA]</scope>
    <source>
        <strain evidence="3">CG1_02_47_685</strain>
    </source>
</reference>
<sequence length="415" mass="47234">MTQIKVIKNQKDYEEALKLVEELMSRSPNPDTDDGAQLELLSVLIEDYETKQFPSALPSPVEAIKFRMEQSGFKPVDLVPYIGSRSRVSEILSGKRQLTLDMVRALATGLGIPEKVLVQKPDQSEESRYERWDVRIVKAMESYGYFGNKTLKKFSKGELLKDFFGSFSGNLQPVALLRSGISHRSAPRTDTGALDAWKIRVLQKAEKIKMPVKYKHGVIDIEFMRNLVKLSTESDGPIVVCEELRKIGIKVVIERHLPKTFLDGAAILEDKDNPIIGITLRYDRLDSFWFTLMHEVAHVARHYGQDISIFYDEKLLEKDGSQMTEDERKREHEADGWAEEAVLPDSKWEISNAKITPSPMATQSLANELGINIAVIAGVVRFKHQNFFYLNKIVNDESAKVRQLFPDAFKMKTKV</sequence>
<protein>
    <recommendedName>
        <fullName evidence="2">HTH cro/C1-type domain-containing protein</fullName>
    </recommendedName>
</protein>
<evidence type="ECO:0000259" key="2">
    <source>
        <dbReference type="PROSITE" id="PS50943"/>
    </source>
</evidence>
<gene>
    <name evidence="3" type="ORF">AUJ44_02845</name>
</gene>
<evidence type="ECO:0000313" key="4">
    <source>
        <dbReference type="Proteomes" id="UP000183206"/>
    </source>
</evidence>
<organism evidence="3 4">
    <name type="scientific">Candidatus Nomurabacteria bacterium CG1_02_47_685</name>
    <dbReference type="NCBI Taxonomy" id="1805282"/>
    <lineage>
        <taxon>Bacteria</taxon>
        <taxon>Candidatus Nomuraibacteriota</taxon>
    </lineage>
</organism>
<dbReference type="InterPro" id="IPR010982">
    <property type="entry name" value="Lambda_DNA-bd_dom_sf"/>
</dbReference>